<evidence type="ECO:0000313" key="3">
    <source>
        <dbReference type="Proteomes" id="UP000613177"/>
    </source>
</evidence>
<feature type="compositionally biased region" description="Low complexity" evidence="1">
    <location>
        <begin position="730"/>
        <end position="749"/>
    </location>
</feature>
<dbReference type="InterPro" id="IPR009836">
    <property type="entry name" value="GRDP-like"/>
</dbReference>
<sequence length="757" mass="86172">MYFYNDPPVELSEDEFPRISDVVTVANCWYYLSLLERFVDITSSMSEKVLKMYLVRAEYRYFQWTSNKNPRKAKYTIPPIDVAFFWQAHMLSPFRFREDTLRVPPFMSDQIPLKKIHDLQKNPDKKVLSEWKKVMYDEHYELTEKVILQDKGFASIQCIVCNITMEITWTEYTDWRTDHRIALQCHCCDTMFTIKHAGKANFLADNAKVHTTAGLLLDDKGFRITSNAEHRLLLPLKDIKSLPFNQGLGPLDDHITAKINKLGFKNGPTKAKKKLINAVQSTYLCTPYRGSSIDMIQAVARQYKFAVKVTKGVNWNSPEGIIKGIRHYSGFLAVIHDNPSIVAVPTYEIDLAWHTHMLHASNYRRFCNQFFSRLINHDDTIPEDNLKSHVEKTDLAWKQRDTRRMISQLPTLPPSPTPSIIESSEKKKGKSIKKKIGAFLSFKKKGYPSPAPLPVISNSSVDVAPIGATAKDIYCDEKLLFGKSFVAGTYKEVPSHQPISEDPSENLKEETDELSENQVNQQQDDYEDLIYDKDNISFHDKRDIKDFIKFKNSDKMMDKKFKDAKVSVYGFIGYSNTSLTLSDYNRLTIYSIYLELVIVEEKTKSEKAQANLHFQHTKKCFKLVTGPAPVFTPRGIQNVSILQKSNQKEYDAYYKPQNTRYNPAGNIFDWYYISRIWFESTEHTGPQNNDNAMKSSCAGISSNCGTHTSTLSGAHTSSYSTNCTAATSNYESSSNDNGSSSNCGGSSSNCGGGSSNY</sequence>
<keyword evidence="3" id="KW-1185">Reference proteome</keyword>
<evidence type="ECO:0000256" key="1">
    <source>
        <dbReference type="SAM" id="MobiDB-lite"/>
    </source>
</evidence>
<organism evidence="2 3">
    <name type="scientific">Thamnidium elegans</name>
    <dbReference type="NCBI Taxonomy" id="101142"/>
    <lineage>
        <taxon>Eukaryota</taxon>
        <taxon>Fungi</taxon>
        <taxon>Fungi incertae sedis</taxon>
        <taxon>Mucoromycota</taxon>
        <taxon>Mucoromycotina</taxon>
        <taxon>Mucoromycetes</taxon>
        <taxon>Mucorales</taxon>
        <taxon>Mucorineae</taxon>
        <taxon>Mucoraceae</taxon>
        <taxon>Thamnidium</taxon>
    </lineage>
</organism>
<comment type="caution">
    <text evidence="2">The sequence shown here is derived from an EMBL/GenBank/DDBJ whole genome shotgun (WGS) entry which is preliminary data.</text>
</comment>
<dbReference type="Pfam" id="PF07173">
    <property type="entry name" value="GRDP-like"/>
    <property type="match status" value="1"/>
</dbReference>
<proteinExistence type="predicted"/>
<accession>A0A8H7SYS6</accession>
<dbReference type="AlphaFoldDB" id="A0A8H7SYS6"/>
<evidence type="ECO:0000313" key="2">
    <source>
        <dbReference type="EMBL" id="KAG2236836.1"/>
    </source>
</evidence>
<name>A0A8H7SYS6_9FUNG</name>
<feature type="region of interest" description="Disordered" evidence="1">
    <location>
        <begin position="730"/>
        <end position="757"/>
    </location>
</feature>
<dbReference type="PANTHER" id="PTHR34365">
    <property type="entry name" value="ENOLASE (DUF1399)"/>
    <property type="match status" value="1"/>
</dbReference>
<dbReference type="Proteomes" id="UP000613177">
    <property type="component" value="Unassembled WGS sequence"/>
</dbReference>
<feature type="region of interest" description="Disordered" evidence="1">
    <location>
        <begin position="408"/>
        <end position="428"/>
    </location>
</feature>
<gene>
    <name evidence="2" type="ORF">INT48_002649</name>
</gene>
<protein>
    <submittedName>
        <fullName evidence="2">Uncharacterized protein</fullName>
    </submittedName>
</protein>
<reference evidence="2" key="1">
    <citation type="submission" date="2021-01" db="EMBL/GenBank/DDBJ databases">
        <title>Metabolic potential, ecology and presence of endohyphal bacteria is reflected in genomic diversity of Mucoromycotina.</title>
        <authorList>
            <person name="Muszewska A."/>
            <person name="Okrasinska A."/>
            <person name="Steczkiewicz K."/>
            <person name="Drgas O."/>
            <person name="Orlowska M."/>
            <person name="Perlinska-Lenart U."/>
            <person name="Aleksandrzak-Piekarczyk T."/>
            <person name="Szatraj K."/>
            <person name="Zielenkiewicz U."/>
            <person name="Pilsyk S."/>
            <person name="Malc E."/>
            <person name="Mieczkowski P."/>
            <person name="Kruszewska J.S."/>
            <person name="Biernat P."/>
            <person name="Pawlowska J."/>
        </authorList>
    </citation>
    <scope>NUCLEOTIDE SEQUENCE</scope>
    <source>
        <strain evidence="2">WA0000018081</strain>
    </source>
</reference>
<feature type="region of interest" description="Disordered" evidence="1">
    <location>
        <begin position="494"/>
        <end position="519"/>
    </location>
</feature>
<dbReference type="EMBL" id="JAEPRE010000012">
    <property type="protein sequence ID" value="KAG2236836.1"/>
    <property type="molecule type" value="Genomic_DNA"/>
</dbReference>
<dbReference type="PANTHER" id="PTHR34365:SF7">
    <property type="entry name" value="GLYCINE-RICH DOMAIN-CONTAINING PROTEIN 1"/>
    <property type="match status" value="1"/>
</dbReference>